<keyword evidence="2" id="KW-1185">Reference proteome</keyword>
<evidence type="ECO:0000313" key="2">
    <source>
        <dbReference type="Proteomes" id="UP001595814"/>
    </source>
</evidence>
<dbReference type="EMBL" id="JBHSAW010000001">
    <property type="protein sequence ID" value="MFC4094557.1"/>
    <property type="molecule type" value="Genomic_DNA"/>
</dbReference>
<sequence>MTFNWLININGDPLLKSYCVELEYQLRPKITKFLISRVDPDRCYDFSCFQFDVDVEGKNISLSENTPSTFYQLLQADFPKSILDFSRM</sequence>
<name>A0ABV8JJ50_9FLAO</name>
<proteinExistence type="predicted"/>
<protein>
    <submittedName>
        <fullName evidence="1">Uncharacterized protein</fullName>
    </submittedName>
</protein>
<accession>A0ABV8JJ50</accession>
<comment type="caution">
    <text evidence="1">The sequence shown here is derived from an EMBL/GenBank/DDBJ whole genome shotgun (WGS) entry which is preliminary data.</text>
</comment>
<reference evidence="2" key="1">
    <citation type="journal article" date="2019" name="Int. J. Syst. Evol. Microbiol.">
        <title>The Global Catalogue of Microorganisms (GCM) 10K type strain sequencing project: providing services to taxonomists for standard genome sequencing and annotation.</title>
        <authorList>
            <consortium name="The Broad Institute Genomics Platform"/>
            <consortium name="The Broad Institute Genome Sequencing Center for Infectious Disease"/>
            <person name="Wu L."/>
            <person name="Ma J."/>
        </authorList>
    </citation>
    <scope>NUCLEOTIDE SEQUENCE [LARGE SCALE GENOMIC DNA]</scope>
    <source>
        <strain evidence="2">CECT 7477</strain>
    </source>
</reference>
<evidence type="ECO:0000313" key="1">
    <source>
        <dbReference type="EMBL" id="MFC4094557.1"/>
    </source>
</evidence>
<dbReference type="Proteomes" id="UP001595814">
    <property type="component" value="Unassembled WGS sequence"/>
</dbReference>
<organism evidence="1 2">
    <name type="scientific">Euzebyella saccharophila</name>
    <dbReference type="NCBI Taxonomy" id="679664"/>
    <lineage>
        <taxon>Bacteria</taxon>
        <taxon>Pseudomonadati</taxon>
        <taxon>Bacteroidota</taxon>
        <taxon>Flavobacteriia</taxon>
        <taxon>Flavobacteriales</taxon>
        <taxon>Flavobacteriaceae</taxon>
        <taxon>Euzebyella</taxon>
    </lineage>
</organism>
<dbReference type="RefSeq" id="WP_192462783.1">
    <property type="nucleotide sequence ID" value="NZ_JACYFJ010000004.1"/>
</dbReference>
<gene>
    <name evidence="1" type="ORF">ACFOUT_01640</name>
</gene>